<evidence type="ECO:0000256" key="1">
    <source>
        <dbReference type="SAM" id="MobiDB-lite"/>
    </source>
</evidence>
<dbReference type="STRING" id="71784.A0A1Y2BF98"/>
<feature type="region of interest" description="Disordered" evidence="1">
    <location>
        <begin position="1"/>
        <end position="43"/>
    </location>
</feature>
<comment type="caution">
    <text evidence="2">The sequence shown here is derived from an EMBL/GenBank/DDBJ whole genome shotgun (WGS) entry which is preliminary data.</text>
</comment>
<protein>
    <submittedName>
        <fullName evidence="2">Uncharacterized protein</fullName>
    </submittedName>
</protein>
<accession>A0A1Y2BF98</accession>
<keyword evidence="3" id="KW-1185">Reference proteome</keyword>
<dbReference type="OrthoDB" id="2595969at2759"/>
<proteinExistence type="predicted"/>
<organism evidence="2 3">
    <name type="scientific">Naematelia encephala</name>
    <dbReference type="NCBI Taxonomy" id="71784"/>
    <lineage>
        <taxon>Eukaryota</taxon>
        <taxon>Fungi</taxon>
        <taxon>Dikarya</taxon>
        <taxon>Basidiomycota</taxon>
        <taxon>Agaricomycotina</taxon>
        <taxon>Tremellomycetes</taxon>
        <taxon>Tremellales</taxon>
        <taxon>Naemateliaceae</taxon>
        <taxon>Naematelia</taxon>
    </lineage>
</organism>
<sequence length="282" mass="30152">MNDPTLSPFSAPPPRYLVESDSSDEEGHGEYPGIGPSSSRQAPSEPIISIDLVVGPEEGLNAVLAVGQAGRYIVKKAGLTQVILRLKVDKTEVGRGYYIEGKEGKEVVVVFDTEGDKEWSFAAGEKLLHAIKAKSWTLVTTYAPQLYIHSSSSSSETDDPPIRCLVQQGRGSLPDTTEPYRSPNYVTGVVAAIVSLAAHPASPLEPSTPIQTLLLPLPLSSLPRQSLQSALSPSLPALSSRIAASNTQWTEDNDEAFTSFGQGRIVNNGRSARTEDGAGMYM</sequence>
<reference evidence="2 3" key="1">
    <citation type="submission" date="2016-07" db="EMBL/GenBank/DDBJ databases">
        <title>Pervasive Adenine N6-methylation of Active Genes in Fungi.</title>
        <authorList>
            <consortium name="DOE Joint Genome Institute"/>
            <person name="Mondo S.J."/>
            <person name="Dannebaum R.O."/>
            <person name="Kuo R.C."/>
            <person name="Labutti K."/>
            <person name="Haridas S."/>
            <person name="Kuo A."/>
            <person name="Salamov A."/>
            <person name="Ahrendt S.R."/>
            <person name="Lipzen A."/>
            <person name="Sullivan W."/>
            <person name="Andreopoulos W.B."/>
            <person name="Clum A."/>
            <person name="Lindquist E."/>
            <person name="Daum C."/>
            <person name="Ramamoorthy G.K."/>
            <person name="Gryganskyi A."/>
            <person name="Culley D."/>
            <person name="Magnuson J.K."/>
            <person name="James T.Y."/>
            <person name="O'Malley M.A."/>
            <person name="Stajich J.E."/>
            <person name="Spatafora J.W."/>
            <person name="Visel A."/>
            <person name="Grigoriev I.V."/>
        </authorList>
    </citation>
    <scope>NUCLEOTIDE SEQUENCE [LARGE SCALE GENOMIC DNA]</scope>
    <source>
        <strain evidence="2 3">68-887.2</strain>
    </source>
</reference>
<evidence type="ECO:0000313" key="3">
    <source>
        <dbReference type="Proteomes" id="UP000193986"/>
    </source>
</evidence>
<dbReference type="InParanoid" id="A0A1Y2BF98"/>
<dbReference type="Proteomes" id="UP000193986">
    <property type="component" value="Unassembled WGS sequence"/>
</dbReference>
<name>A0A1Y2BF98_9TREE</name>
<gene>
    <name evidence="2" type="ORF">BCR39DRAFT_520475</name>
</gene>
<dbReference type="EMBL" id="MCFC01000006">
    <property type="protein sequence ID" value="ORY33503.1"/>
    <property type="molecule type" value="Genomic_DNA"/>
</dbReference>
<evidence type="ECO:0000313" key="2">
    <source>
        <dbReference type="EMBL" id="ORY33503.1"/>
    </source>
</evidence>
<dbReference type="AlphaFoldDB" id="A0A1Y2BF98"/>